<evidence type="ECO:0000313" key="1">
    <source>
        <dbReference type="EMBL" id="TNN87583.1"/>
    </source>
</evidence>
<comment type="caution">
    <text evidence="1">The sequence shown here is derived from an EMBL/GenBank/DDBJ whole genome shotgun (WGS) entry which is preliminary data.</text>
</comment>
<sequence length="86" mass="9112">MDLPAAPGALSAEAHLLLHRSYLCRCISADSPLGHGAQTVSRAPPHAAVTLSIQSHSISTSCAERRTANNKHTASRSITRHIFSEA</sequence>
<evidence type="ECO:0000313" key="2">
    <source>
        <dbReference type="Proteomes" id="UP000314294"/>
    </source>
</evidence>
<reference evidence="1 2" key="1">
    <citation type="submission" date="2019-03" db="EMBL/GenBank/DDBJ databases">
        <title>First draft genome of Liparis tanakae, snailfish: a comprehensive survey of snailfish specific genes.</title>
        <authorList>
            <person name="Kim W."/>
            <person name="Song I."/>
            <person name="Jeong J.-H."/>
            <person name="Kim D."/>
            <person name="Kim S."/>
            <person name="Ryu S."/>
            <person name="Song J.Y."/>
            <person name="Lee S.K."/>
        </authorList>
    </citation>
    <scope>NUCLEOTIDE SEQUENCE [LARGE SCALE GENOMIC DNA]</scope>
    <source>
        <tissue evidence="1">Muscle</tissue>
    </source>
</reference>
<dbReference type="Proteomes" id="UP000314294">
    <property type="component" value="Unassembled WGS sequence"/>
</dbReference>
<keyword evidence="2" id="KW-1185">Reference proteome</keyword>
<gene>
    <name evidence="1" type="ORF">EYF80_002300</name>
</gene>
<name>A0A4Z2JCS6_9TELE</name>
<dbReference type="AlphaFoldDB" id="A0A4Z2JCS6"/>
<protein>
    <submittedName>
        <fullName evidence="1">Uncharacterized protein</fullName>
    </submittedName>
</protein>
<accession>A0A4Z2JCS6</accession>
<dbReference type="EMBL" id="SRLO01000010">
    <property type="protein sequence ID" value="TNN87583.1"/>
    <property type="molecule type" value="Genomic_DNA"/>
</dbReference>
<organism evidence="1 2">
    <name type="scientific">Liparis tanakae</name>
    <name type="common">Tanaka's snailfish</name>
    <dbReference type="NCBI Taxonomy" id="230148"/>
    <lineage>
        <taxon>Eukaryota</taxon>
        <taxon>Metazoa</taxon>
        <taxon>Chordata</taxon>
        <taxon>Craniata</taxon>
        <taxon>Vertebrata</taxon>
        <taxon>Euteleostomi</taxon>
        <taxon>Actinopterygii</taxon>
        <taxon>Neopterygii</taxon>
        <taxon>Teleostei</taxon>
        <taxon>Neoteleostei</taxon>
        <taxon>Acanthomorphata</taxon>
        <taxon>Eupercaria</taxon>
        <taxon>Perciformes</taxon>
        <taxon>Cottioidei</taxon>
        <taxon>Cottales</taxon>
        <taxon>Liparidae</taxon>
        <taxon>Liparis</taxon>
    </lineage>
</organism>
<proteinExistence type="predicted"/>